<evidence type="ECO:0000313" key="2">
    <source>
        <dbReference type="Proteomes" id="UP000266188"/>
    </source>
</evidence>
<dbReference type="Proteomes" id="UP000266188">
    <property type="component" value="Unassembled WGS sequence"/>
</dbReference>
<organism evidence="1 2">
    <name type="scientific">Aspergillus sclerotialis</name>
    <dbReference type="NCBI Taxonomy" id="2070753"/>
    <lineage>
        <taxon>Eukaryota</taxon>
        <taxon>Fungi</taxon>
        <taxon>Dikarya</taxon>
        <taxon>Ascomycota</taxon>
        <taxon>Pezizomycotina</taxon>
        <taxon>Eurotiomycetes</taxon>
        <taxon>Eurotiomycetidae</taxon>
        <taxon>Eurotiales</taxon>
        <taxon>Aspergillaceae</taxon>
        <taxon>Aspergillus</taxon>
        <taxon>Aspergillus subgen. Polypaecilum</taxon>
    </lineage>
</organism>
<reference evidence="2" key="1">
    <citation type="submission" date="2017-02" db="EMBL/GenBank/DDBJ databases">
        <authorList>
            <person name="Tafer H."/>
            <person name="Lopandic K."/>
        </authorList>
    </citation>
    <scope>NUCLEOTIDE SEQUENCE [LARGE SCALE GENOMIC DNA]</scope>
    <source>
        <strain evidence="2">CBS 366.77</strain>
    </source>
</reference>
<dbReference type="OrthoDB" id="2663223at2759"/>
<protein>
    <submittedName>
        <fullName evidence="1">Uncharacterized protein</fullName>
    </submittedName>
</protein>
<proteinExistence type="predicted"/>
<accession>A0A3A2ZG90</accession>
<dbReference type="EMBL" id="MVGC01000191">
    <property type="protein sequence ID" value="RJE22016.1"/>
    <property type="molecule type" value="Genomic_DNA"/>
</dbReference>
<dbReference type="AlphaFoldDB" id="A0A3A2ZG90"/>
<comment type="caution">
    <text evidence="1">The sequence shown here is derived from an EMBL/GenBank/DDBJ whole genome shotgun (WGS) entry which is preliminary data.</text>
</comment>
<name>A0A3A2ZG90_9EURO</name>
<gene>
    <name evidence="1" type="ORF">PHISCL_05641</name>
</gene>
<sequence>MEGLRLRVTLASSNNWEQWISSVKIIARVLGIWKYIDPDQPNTSRPEKPVVPSLKEIDQSDKELLHSRFQAELMVYEAKLWDWDDYQESYQKL</sequence>
<evidence type="ECO:0000313" key="1">
    <source>
        <dbReference type="EMBL" id="RJE22016.1"/>
    </source>
</evidence>
<keyword evidence="2" id="KW-1185">Reference proteome</keyword>